<dbReference type="Pfam" id="PF07661">
    <property type="entry name" value="MORN_2"/>
    <property type="match status" value="3"/>
</dbReference>
<gene>
    <name evidence="1" type="ORF">H9Q81_03085</name>
</gene>
<dbReference type="AlphaFoldDB" id="A0A7G9GYF6"/>
<accession>A0A7G9GYF6</accession>
<evidence type="ECO:0000313" key="2">
    <source>
        <dbReference type="Proteomes" id="UP000515913"/>
    </source>
</evidence>
<dbReference type="Gene3D" id="2.20.110.10">
    <property type="entry name" value="Histone H3 K4-specific methyltransferase SET7/9 N-terminal domain"/>
    <property type="match status" value="2"/>
</dbReference>
<dbReference type="Proteomes" id="UP000515913">
    <property type="component" value="Chromosome"/>
</dbReference>
<dbReference type="KEGG" id="fho:H9Q81_03085"/>
<evidence type="ECO:0000313" key="1">
    <source>
        <dbReference type="EMBL" id="QNM15838.1"/>
    </source>
</evidence>
<dbReference type="EMBL" id="CP060637">
    <property type="protein sequence ID" value="QNM15838.1"/>
    <property type="molecule type" value="Genomic_DNA"/>
</dbReference>
<keyword evidence="2" id="KW-1185">Reference proteome</keyword>
<proteinExistence type="predicted"/>
<dbReference type="RefSeq" id="WP_101474834.1">
    <property type="nucleotide sequence ID" value="NZ_CP060637.1"/>
</dbReference>
<dbReference type="InterPro" id="IPR011652">
    <property type="entry name" value="MORN_2"/>
</dbReference>
<dbReference type="PROSITE" id="PS51257">
    <property type="entry name" value="PROKAR_LIPOPROTEIN"/>
    <property type="match status" value="1"/>
</dbReference>
<evidence type="ECO:0008006" key="3">
    <source>
        <dbReference type="Google" id="ProtNLM"/>
    </source>
</evidence>
<name>A0A7G9GYF6_9FUSO</name>
<organism evidence="1 2">
    <name type="scientific">Fusobacterium hominis</name>
    <dbReference type="NCBI Taxonomy" id="2764326"/>
    <lineage>
        <taxon>Bacteria</taxon>
        <taxon>Fusobacteriati</taxon>
        <taxon>Fusobacteriota</taxon>
        <taxon>Fusobacteriia</taxon>
        <taxon>Fusobacteriales</taxon>
        <taxon>Fusobacteriaceae</taxon>
        <taxon>Fusobacterium</taxon>
    </lineage>
</organism>
<dbReference type="SUPFAM" id="SSF82185">
    <property type="entry name" value="Histone H3 K4-specific methyltransferase SET7/9 N-terminal domain"/>
    <property type="match status" value="1"/>
</dbReference>
<sequence>MKKIFFLLITIFALISCGEKEIDISKKQVRNGVVYTVNSDTPFSGKIIGKYPNGQTEVLENYINGKPNGEQISYYENGQIKEKICYEQGIPIGEFVRYYDNGSIAYDGKYVNGLKEGNWNIYDENKQLLVTKQYQKGNLISIQQHLVDVDKIKTKINSLFN</sequence>
<protein>
    <recommendedName>
        <fullName evidence="3">MORN repeat protein</fullName>
    </recommendedName>
</protein>
<reference evidence="1 2" key="1">
    <citation type="submission" date="2020-08" db="EMBL/GenBank/DDBJ databases">
        <authorList>
            <person name="Liu C."/>
            <person name="Sun Q."/>
        </authorList>
    </citation>
    <scope>NUCLEOTIDE SEQUENCE [LARGE SCALE GENOMIC DNA]</scope>
    <source>
        <strain evidence="1 2">NSJ-57</strain>
    </source>
</reference>